<dbReference type="InterPro" id="IPR036034">
    <property type="entry name" value="PDZ_sf"/>
</dbReference>
<dbReference type="AlphaFoldDB" id="A0A6J6UST2"/>
<proteinExistence type="predicted"/>
<protein>
    <submittedName>
        <fullName evidence="1">Unannotated protein</fullName>
    </submittedName>
</protein>
<dbReference type="SUPFAM" id="SSF50156">
    <property type="entry name" value="PDZ domain-like"/>
    <property type="match status" value="1"/>
</dbReference>
<accession>A0A6J6UST2</accession>
<gene>
    <name evidence="1" type="ORF">UFOPK2754_02447</name>
</gene>
<sequence>MRRGDVLLSVCGHEVDSIDDVLTEVLVTLPGTICPLVISRAGERWKTAAVIGERAA</sequence>
<evidence type="ECO:0000313" key="1">
    <source>
        <dbReference type="EMBL" id="CAB4761639.1"/>
    </source>
</evidence>
<organism evidence="1">
    <name type="scientific">freshwater metagenome</name>
    <dbReference type="NCBI Taxonomy" id="449393"/>
    <lineage>
        <taxon>unclassified sequences</taxon>
        <taxon>metagenomes</taxon>
        <taxon>ecological metagenomes</taxon>
    </lineage>
</organism>
<dbReference type="EMBL" id="CAEZYR010000111">
    <property type="protein sequence ID" value="CAB4761639.1"/>
    <property type="molecule type" value="Genomic_DNA"/>
</dbReference>
<name>A0A6J6UST2_9ZZZZ</name>
<dbReference type="Gene3D" id="2.30.42.10">
    <property type="match status" value="1"/>
</dbReference>
<reference evidence="1" key="1">
    <citation type="submission" date="2020-05" db="EMBL/GenBank/DDBJ databases">
        <authorList>
            <person name="Chiriac C."/>
            <person name="Salcher M."/>
            <person name="Ghai R."/>
            <person name="Kavagutti S V."/>
        </authorList>
    </citation>
    <scope>NUCLEOTIDE SEQUENCE</scope>
</reference>